<dbReference type="MEROPS" id="I17.003"/>
<feature type="domain" description="WAP" evidence="1">
    <location>
        <begin position="1"/>
        <end position="48"/>
    </location>
</feature>
<dbReference type="PANTHER" id="PTHR19441">
    <property type="entry name" value="WHEY ACDIC PROTEIN WAP"/>
    <property type="match status" value="1"/>
</dbReference>
<dbReference type="InterPro" id="IPR008197">
    <property type="entry name" value="WAP_dom"/>
</dbReference>
<dbReference type="InterPro" id="IPR050514">
    <property type="entry name" value="WAP_four-disulfide_core"/>
</dbReference>
<dbReference type="Gene3D" id="4.10.75.10">
    <property type="entry name" value="Elafin-like"/>
    <property type="match status" value="2"/>
</dbReference>
<reference evidence="2" key="1">
    <citation type="journal article" date="2008" name="Nature">
        <title>The amphioxus genome and the evolution of the chordate karyotype.</title>
        <authorList>
            <consortium name="US DOE Joint Genome Institute (JGI-PGF)"/>
            <person name="Putnam N.H."/>
            <person name="Butts T."/>
            <person name="Ferrier D.E.K."/>
            <person name="Furlong R.F."/>
            <person name="Hellsten U."/>
            <person name="Kawashima T."/>
            <person name="Robinson-Rechavi M."/>
            <person name="Shoguchi E."/>
            <person name="Terry A."/>
            <person name="Yu J.-K."/>
            <person name="Benito-Gutierrez E.L."/>
            <person name="Dubchak I."/>
            <person name="Garcia-Fernandez J."/>
            <person name="Gibson-Brown J.J."/>
            <person name="Grigoriev I.V."/>
            <person name="Horton A.C."/>
            <person name="de Jong P.J."/>
            <person name="Jurka J."/>
            <person name="Kapitonov V.V."/>
            <person name="Kohara Y."/>
            <person name="Kuroki Y."/>
            <person name="Lindquist E."/>
            <person name="Lucas S."/>
            <person name="Osoegawa K."/>
            <person name="Pennacchio L.A."/>
            <person name="Salamov A.A."/>
            <person name="Satou Y."/>
            <person name="Sauka-Spengler T."/>
            <person name="Schmutz J."/>
            <person name="Shin-I T."/>
            <person name="Toyoda A."/>
            <person name="Bronner-Fraser M."/>
            <person name="Fujiyama A."/>
            <person name="Holland L.Z."/>
            <person name="Holland P.W.H."/>
            <person name="Satoh N."/>
            <person name="Rokhsar D.S."/>
        </authorList>
    </citation>
    <scope>NUCLEOTIDE SEQUENCE [LARGE SCALE GENOMIC DNA]</scope>
    <source>
        <strain evidence="2">S238N-H82</strain>
        <tissue evidence="2">Testes</tissue>
    </source>
</reference>
<name>C3XYU1_BRAFL</name>
<dbReference type="InterPro" id="IPR036645">
    <property type="entry name" value="Elafin-like_sf"/>
</dbReference>
<feature type="non-terminal residue" evidence="2">
    <location>
        <position position="93"/>
    </location>
</feature>
<dbReference type="PROSITE" id="PS51390">
    <property type="entry name" value="WAP"/>
    <property type="match status" value="1"/>
</dbReference>
<evidence type="ECO:0000313" key="2">
    <source>
        <dbReference type="EMBL" id="EEN66976.1"/>
    </source>
</evidence>
<sequence length="93" mass="10150">SKSGRCPNLMQTYWTPLMCISECSDDMDCDGEDKCCSTGCGQVCFSPVEDTTVPEQVCPHIKYGTFGRCVDECSHDDMCAPNQLCCSNGCART</sequence>
<evidence type="ECO:0000259" key="1">
    <source>
        <dbReference type="PROSITE" id="PS51390"/>
    </source>
</evidence>
<feature type="non-terminal residue" evidence="2">
    <location>
        <position position="1"/>
    </location>
</feature>
<accession>C3XYU1</accession>
<dbReference type="EMBL" id="GG666473">
    <property type="protein sequence ID" value="EEN66976.1"/>
    <property type="molecule type" value="Genomic_DNA"/>
</dbReference>
<dbReference type="GO" id="GO:0005576">
    <property type="term" value="C:extracellular region"/>
    <property type="evidence" value="ECO:0007669"/>
    <property type="project" value="InterPro"/>
</dbReference>
<dbReference type="SMART" id="SM00217">
    <property type="entry name" value="WAP"/>
    <property type="match status" value="2"/>
</dbReference>
<dbReference type="PANTHER" id="PTHR19441:SF33">
    <property type="entry name" value="PROTEIN WFDC21"/>
    <property type="match status" value="1"/>
</dbReference>
<dbReference type="InParanoid" id="C3XYU1"/>
<organism>
    <name type="scientific">Branchiostoma floridae</name>
    <name type="common">Florida lancelet</name>
    <name type="synonym">Amphioxus</name>
    <dbReference type="NCBI Taxonomy" id="7739"/>
    <lineage>
        <taxon>Eukaryota</taxon>
        <taxon>Metazoa</taxon>
        <taxon>Chordata</taxon>
        <taxon>Cephalochordata</taxon>
        <taxon>Leptocardii</taxon>
        <taxon>Amphioxiformes</taxon>
        <taxon>Branchiostomatidae</taxon>
        <taxon>Branchiostoma</taxon>
    </lineage>
</organism>
<dbReference type="Pfam" id="PF00095">
    <property type="entry name" value="WAP"/>
    <property type="match status" value="2"/>
</dbReference>
<dbReference type="GO" id="GO:0030414">
    <property type="term" value="F:peptidase inhibitor activity"/>
    <property type="evidence" value="ECO:0007669"/>
    <property type="project" value="InterPro"/>
</dbReference>
<gene>
    <name evidence="2" type="ORF">BRAFLDRAFT_176189</name>
</gene>
<dbReference type="SUPFAM" id="SSF57256">
    <property type="entry name" value="Elafin-like"/>
    <property type="match status" value="2"/>
</dbReference>
<dbReference type="AlphaFoldDB" id="C3XYU1"/>
<protein>
    <recommendedName>
        <fullName evidence="1">WAP domain-containing protein</fullName>
    </recommendedName>
</protein>
<proteinExistence type="predicted"/>